<dbReference type="PANTHER" id="PTHR10722">
    <property type="entry name" value="60S RIBOSOMAL PROTEIN L19"/>
    <property type="match status" value="1"/>
</dbReference>
<gene>
    <name evidence="2" type="ORF">H920_17182</name>
</gene>
<dbReference type="GO" id="GO:0003735">
    <property type="term" value="F:structural constituent of ribosome"/>
    <property type="evidence" value="ECO:0007669"/>
    <property type="project" value="InterPro"/>
</dbReference>
<organism evidence="2 3">
    <name type="scientific">Fukomys damarensis</name>
    <name type="common">Damaraland mole rat</name>
    <name type="synonym">Cryptomys damarensis</name>
    <dbReference type="NCBI Taxonomy" id="885580"/>
    <lineage>
        <taxon>Eukaryota</taxon>
        <taxon>Metazoa</taxon>
        <taxon>Chordata</taxon>
        <taxon>Craniata</taxon>
        <taxon>Vertebrata</taxon>
        <taxon>Euteleostomi</taxon>
        <taxon>Mammalia</taxon>
        <taxon>Eutheria</taxon>
        <taxon>Euarchontoglires</taxon>
        <taxon>Glires</taxon>
        <taxon>Rodentia</taxon>
        <taxon>Hystricomorpha</taxon>
        <taxon>Bathyergidae</taxon>
        <taxon>Fukomys</taxon>
    </lineage>
</organism>
<dbReference type="Proteomes" id="UP000028990">
    <property type="component" value="Unassembled WGS sequence"/>
</dbReference>
<dbReference type="AlphaFoldDB" id="A0A091CQK1"/>
<keyword evidence="3" id="KW-1185">Reference proteome</keyword>
<dbReference type="InterPro" id="IPR000196">
    <property type="entry name" value="Ribosomal_eL19_dom"/>
</dbReference>
<dbReference type="GO" id="GO:0022625">
    <property type="term" value="C:cytosolic large ribosomal subunit"/>
    <property type="evidence" value="ECO:0007669"/>
    <property type="project" value="InterPro"/>
</dbReference>
<reference evidence="2 3" key="1">
    <citation type="submission" date="2013-11" db="EMBL/GenBank/DDBJ databases">
        <title>The Damaraland mole rat (Fukomys damarensis) genome and evolution of African mole rats.</title>
        <authorList>
            <person name="Gladyshev V.N."/>
            <person name="Fang X."/>
        </authorList>
    </citation>
    <scope>NUCLEOTIDE SEQUENCE [LARGE SCALE GENOMIC DNA]</scope>
    <source>
        <tissue evidence="2">Liver</tissue>
    </source>
</reference>
<dbReference type="SUPFAM" id="SSF48140">
    <property type="entry name" value="Ribosomal protein L19 (L19e)"/>
    <property type="match status" value="1"/>
</dbReference>
<sequence>MQNKTEPPSSGQLLDPALPEELSDWTRLSPVKSQLQFPSADLEADDGRIPCKLVTVHPRAPCRKNTLDRRKVRHTGIDKLKGTAKVWMRKKVTRVQRVWRMERMHRLLRRHWEFNKIDRYVYHAARTRK</sequence>
<dbReference type="SMART" id="SM01416">
    <property type="entry name" value="Ribosomal_L19e"/>
    <property type="match status" value="1"/>
</dbReference>
<dbReference type="Gene3D" id="1.10.1200.240">
    <property type="match status" value="1"/>
</dbReference>
<name>A0A091CQK1_FUKDA</name>
<keyword evidence="2" id="KW-0689">Ribosomal protein</keyword>
<keyword evidence="2" id="KW-0687">Ribonucleoprotein</keyword>
<feature type="domain" description="Large ribosomal subunit protein eL19" evidence="1">
    <location>
        <begin position="41"/>
        <end position="129"/>
    </location>
</feature>
<dbReference type="GO" id="GO:0003723">
    <property type="term" value="F:RNA binding"/>
    <property type="evidence" value="ECO:0007669"/>
    <property type="project" value="InterPro"/>
</dbReference>
<dbReference type="GO" id="GO:0006412">
    <property type="term" value="P:translation"/>
    <property type="evidence" value="ECO:0007669"/>
    <property type="project" value="InterPro"/>
</dbReference>
<dbReference type="EMBL" id="KN124378">
    <property type="protein sequence ID" value="KFO21434.1"/>
    <property type="molecule type" value="Genomic_DNA"/>
</dbReference>
<evidence type="ECO:0000259" key="1">
    <source>
        <dbReference type="SMART" id="SM01416"/>
    </source>
</evidence>
<proteinExistence type="predicted"/>
<protein>
    <submittedName>
        <fullName evidence="2">60S ribosomal protein L19</fullName>
    </submittedName>
</protein>
<evidence type="ECO:0000313" key="2">
    <source>
        <dbReference type="EMBL" id="KFO21434.1"/>
    </source>
</evidence>
<dbReference type="InterPro" id="IPR039547">
    <property type="entry name" value="Ribosomal_eL19"/>
</dbReference>
<dbReference type="InterPro" id="IPR035970">
    <property type="entry name" value="60S_ribosomal_eL19_sf"/>
</dbReference>
<evidence type="ECO:0000313" key="3">
    <source>
        <dbReference type="Proteomes" id="UP000028990"/>
    </source>
</evidence>
<accession>A0A091CQK1</accession>